<sequence>MDVPPTPPAKTEYSHNRKGSAPAIPRRSSKRKSSRSKSNITSPQKPNGGHVRGSSSKNKLSKSFSTPMVMNVSAPVNQSEATSSSVNAQDINGKIAKMLQATQALKGSSSESALYQGPMVPSKKRRIKDNRVLVRVKTVFNHQMQSRNGKRPHDPVRDDRLLDPSVNNAAEVVPELISPAQMRINEAYDSDFDTLFSSSPAAQSTPRMRLEPAFENGKKTLKSVPADSLSLFDPDSSTTSPGSRMDVDVEPVVEITETEDFTPERATRGTPRRASKLGYQEGFPVHTRGKKHPSPSKLELETMEQHLADYFTRDRKHGEDALRAEQLPPSYVLAPRDPNISIADRDSKHSDKMPEVPPKLEFSRVHNSMPNLARTSKQRFSLNNITFNARRDSRLSERHSKSGFDMENYSDMDIDELQTNDPVYHIGRIKA</sequence>
<dbReference type="EMBL" id="AGUE01000101">
    <property type="protein sequence ID" value="EHL00050.1"/>
    <property type="molecule type" value="Genomic_DNA"/>
</dbReference>
<proteinExistence type="predicted"/>
<organism evidence="2 3">
    <name type="scientific">Glarea lozoyensis (strain ATCC 74030 / MF5533)</name>
    <dbReference type="NCBI Taxonomy" id="1104152"/>
    <lineage>
        <taxon>Eukaryota</taxon>
        <taxon>Fungi</taxon>
        <taxon>Dikarya</taxon>
        <taxon>Ascomycota</taxon>
        <taxon>Pezizomycotina</taxon>
        <taxon>Leotiomycetes</taxon>
        <taxon>Helotiales</taxon>
        <taxon>Helotiaceae</taxon>
        <taxon>Glarea</taxon>
    </lineage>
</organism>
<evidence type="ECO:0000313" key="2">
    <source>
        <dbReference type="EMBL" id="EHL00050.1"/>
    </source>
</evidence>
<comment type="caution">
    <text evidence="2">The sequence shown here is derived from an EMBL/GenBank/DDBJ whole genome shotgun (WGS) entry which is preliminary data.</text>
</comment>
<reference evidence="2 3" key="1">
    <citation type="journal article" date="2012" name="Eukaryot. Cell">
        <title>Genome sequence of the fungus Glarea lozoyensis: the first genome sequence of a species from the Helotiaceae family.</title>
        <authorList>
            <person name="Youssar L."/>
            <person name="Gruening B.A."/>
            <person name="Erxleben A."/>
            <person name="Guenther S."/>
            <person name="Huettel W."/>
        </authorList>
    </citation>
    <scope>NUCLEOTIDE SEQUENCE [LARGE SCALE GENOMIC DNA]</scope>
    <source>
        <strain evidence="3">ATCC 74030 / MF5533</strain>
    </source>
</reference>
<evidence type="ECO:0000256" key="1">
    <source>
        <dbReference type="SAM" id="MobiDB-lite"/>
    </source>
</evidence>
<gene>
    <name evidence="2" type="ORF">M7I_4132</name>
</gene>
<dbReference type="InParanoid" id="H0ENC9"/>
<dbReference type="OrthoDB" id="4207421at2759"/>
<name>H0ENC9_GLAL7</name>
<dbReference type="AlphaFoldDB" id="H0ENC9"/>
<evidence type="ECO:0000313" key="3">
    <source>
        <dbReference type="Proteomes" id="UP000005446"/>
    </source>
</evidence>
<dbReference type="HOGENOM" id="CLU_029147_0_0_1"/>
<protein>
    <submittedName>
        <fullName evidence="2">Uncharacterized protein</fullName>
    </submittedName>
</protein>
<feature type="region of interest" description="Disordered" evidence="1">
    <location>
        <begin position="331"/>
        <end position="357"/>
    </location>
</feature>
<feature type="region of interest" description="Disordered" evidence="1">
    <location>
        <begin position="1"/>
        <end position="66"/>
    </location>
</feature>
<accession>H0ENC9</accession>
<dbReference type="Proteomes" id="UP000005446">
    <property type="component" value="Unassembled WGS sequence"/>
</dbReference>
<feature type="compositionally biased region" description="Basic and acidic residues" evidence="1">
    <location>
        <begin position="343"/>
        <end position="354"/>
    </location>
</feature>
<keyword evidence="3" id="KW-1185">Reference proteome</keyword>
<feature type="compositionally biased region" description="Low complexity" evidence="1">
    <location>
        <begin position="54"/>
        <end position="65"/>
    </location>
</feature>